<dbReference type="EMBL" id="CP017599">
    <property type="protein sequence ID" value="AOW99997.1"/>
    <property type="molecule type" value="Genomic_DNA"/>
</dbReference>
<evidence type="ECO:0000313" key="2">
    <source>
        <dbReference type="Proteomes" id="UP000177870"/>
    </source>
</evidence>
<sequence>MRCQALIQGILSPEVKLLTPPIGRVLDFQKNTNSSWVGKVFSSLILKKTKLCQPCKARVGETPCSEAASLFAHPTAPKNQLFLPTLQVPPIGGASHICKKEGECGEMGRWGDREMREICIKGNYPDII</sequence>
<reference evidence="2" key="1">
    <citation type="submission" date="2016-10" db="EMBL/GenBank/DDBJ databases">
        <title>Comparative genomics uncovers the prolific and rare metabolic potential of the cyanobacterial genus Moorea.</title>
        <authorList>
            <person name="Leao T."/>
            <person name="Castelao G."/>
            <person name="Korobeynikov A."/>
            <person name="Monroe E.A."/>
            <person name="Podell S."/>
            <person name="Glukhov E."/>
            <person name="Allen E."/>
            <person name="Gerwick W.H."/>
            <person name="Gerwick L."/>
        </authorList>
    </citation>
    <scope>NUCLEOTIDE SEQUENCE [LARGE SCALE GENOMIC DNA]</scope>
    <source>
        <strain evidence="2">PAL-8-15-08-1</strain>
    </source>
</reference>
<name>A0A1D8TQS5_9CYAN</name>
<dbReference type="KEGG" id="mpro:BJP34_11520"/>
<evidence type="ECO:0000313" key="1">
    <source>
        <dbReference type="EMBL" id="AOW99997.1"/>
    </source>
</evidence>
<proteinExistence type="predicted"/>
<protein>
    <submittedName>
        <fullName evidence="1">Uncharacterized protein</fullName>
    </submittedName>
</protein>
<dbReference type="Proteomes" id="UP000177870">
    <property type="component" value="Chromosome"/>
</dbReference>
<accession>A0A1D8TQS5</accession>
<dbReference type="AlphaFoldDB" id="A0A1D8TQS5"/>
<gene>
    <name evidence="1" type="ORF">BJP34_11520</name>
</gene>
<organism evidence="1 2">
    <name type="scientific">Moorena producens PAL-8-15-08-1</name>
    <dbReference type="NCBI Taxonomy" id="1458985"/>
    <lineage>
        <taxon>Bacteria</taxon>
        <taxon>Bacillati</taxon>
        <taxon>Cyanobacteriota</taxon>
        <taxon>Cyanophyceae</taxon>
        <taxon>Coleofasciculales</taxon>
        <taxon>Coleofasciculaceae</taxon>
        <taxon>Moorena</taxon>
    </lineage>
</organism>